<dbReference type="InterPro" id="IPR013783">
    <property type="entry name" value="Ig-like_fold"/>
</dbReference>
<organism evidence="9">
    <name type="scientific">Iconisemion striatum</name>
    <dbReference type="NCBI Taxonomy" id="60296"/>
    <lineage>
        <taxon>Eukaryota</taxon>
        <taxon>Metazoa</taxon>
        <taxon>Chordata</taxon>
        <taxon>Craniata</taxon>
        <taxon>Vertebrata</taxon>
        <taxon>Euteleostomi</taxon>
        <taxon>Actinopterygii</taxon>
        <taxon>Neopterygii</taxon>
        <taxon>Teleostei</taxon>
        <taxon>Neoteleostei</taxon>
        <taxon>Acanthomorphata</taxon>
        <taxon>Ovalentaria</taxon>
        <taxon>Atherinomorphae</taxon>
        <taxon>Cyprinodontiformes</taxon>
        <taxon>Nothobranchiidae</taxon>
        <taxon>Iconisemion</taxon>
    </lineage>
</organism>
<dbReference type="GO" id="GO:0016020">
    <property type="term" value="C:membrane"/>
    <property type="evidence" value="ECO:0007669"/>
    <property type="project" value="UniProtKB-SubCell"/>
</dbReference>
<feature type="chain" id="PRO_5008363364" description="Ig-like domain-containing protein" evidence="7">
    <location>
        <begin position="24"/>
        <end position="353"/>
    </location>
</feature>
<feature type="region of interest" description="Disordered" evidence="5">
    <location>
        <begin position="278"/>
        <end position="353"/>
    </location>
</feature>
<dbReference type="PROSITE" id="PS50835">
    <property type="entry name" value="IG_LIKE"/>
    <property type="match status" value="1"/>
</dbReference>
<dbReference type="Gene3D" id="2.60.40.10">
    <property type="entry name" value="Immunoglobulins"/>
    <property type="match status" value="2"/>
</dbReference>
<evidence type="ECO:0000256" key="7">
    <source>
        <dbReference type="SAM" id="SignalP"/>
    </source>
</evidence>
<keyword evidence="3 6" id="KW-0472">Membrane</keyword>
<sequence>MCPVSNIHASIVLTWLFLQVTSAQQFYKVGDTVDLSPGPVSGKITSVTWKHGSDIAMEAFGSDITYYRGFKGRCGFNTSTGVLTIGDLALSDSGTYKAEVNSRDAGSQDLRVLSPVPKPTVSVECNEEVTFCNLTCNFETSPEMGDVDQTWVVDGKDKLDSGSQKMSITDKTKNKEFICKLKNFVDTKSSDAVLNLFLNRGGGNTGTVVFLVILAILIILLIGFFIVYRTTWFDSIGVIHNLRGNRFGNWLRSTCKCGHPSTGQNNAADNIQNHNNSALNLKTANGPETSNAITDPPETQGLTANEDKTSADVHTHPATAVSTDPPELSDEGVTPAKDESSVKLMAGDPSSTS</sequence>
<dbReference type="PANTHER" id="PTHR12080:SF134">
    <property type="entry name" value="CD48 ANTIGEN"/>
    <property type="match status" value="1"/>
</dbReference>
<dbReference type="AlphaFoldDB" id="A0A1A7XSH1"/>
<keyword evidence="6" id="KW-1133">Transmembrane helix</keyword>
<feature type="transmembrane region" description="Helical" evidence="6">
    <location>
        <begin position="208"/>
        <end position="228"/>
    </location>
</feature>
<dbReference type="InterPro" id="IPR007110">
    <property type="entry name" value="Ig-like_dom"/>
</dbReference>
<protein>
    <recommendedName>
        <fullName evidence="8">Ig-like domain-containing protein</fullName>
    </recommendedName>
</protein>
<dbReference type="SUPFAM" id="SSF48726">
    <property type="entry name" value="Immunoglobulin"/>
    <property type="match status" value="1"/>
</dbReference>
<evidence type="ECO:0000313" key="9">
    <source>
        <dbReference type="EMBL" id="SBP20794.1"/>
    </source>
</evidence>
<feature type="domain" description="Ig-like" evidence="8">
    <location>
        <begin position="117"/>
        <end position="195"/>
    </location>
</feature>
<dbReference type="InterPro" id="IPR036179">
    <property type="entry name" value="Ig-like_dom_sf"/>
</dbReference>
<reference evidence="9" key="2">
    <citation type="submission" date="2016-06" db="EMBL/GenBank/DDBJ databases">
        <title>The genome of a short-lived fish provides insights into sex chromosome evolution and the genetic control of aging.</title>
        <authorList>
            <person name="Reichwald K."/>
            <person name="Felder M."/>
            <person name="Petzold A."/>
            <person name="Koch P."/>
            <person name="Groth M."/>
            <person name="Platzer M."/>
        </authorList>
    </citation>
    <scope>NUCLEOTIDE SEQUENCE</scope>
    <source>
        <tissue evidence="9">Brain</tissue>
    </source>
</reference>
<evidence type="ECO:0000256" key="1">
    <source>
        <dbReference type="ARBA" id="ARBA00004370"/>
    </source>
</evidence>
<evidence type="ECO:0000256" key="5">
    <source>
        <dbReference type="SAM" id="MobiDB-lite"/>
    </source>
</evidence>
<reference evidence="9" key="1">
    <citation type="submission" date="2016-05" db="EMBL/GenBank/DDBJ databases">
        <authorList>
            <person name="Lavstsen T."/>
            <person name="Jespersen J.S."/>
        </authorList>
    </citation>
    <scope>NUCLEOTIDE SEQUENCE</scope>
    <source>
        <tissue evidence="9">Brain</tissue>
    </source>
</reference>
<evidence type="ECO:0000259" key="8">
    <source>
        <dbReference type="PROSITE" id="PS50835"/>
    </source>
</evidence>
<proteinExistence type="predicted"/>
<comment type="subcellular location">
    <subcellularLocation>
        <location evidence="1">Membrane</location>
    </subcellularLocation>
</comment>
<evidence type="ECO:0000256" key="3">
    <source>
        <dbReference type="ARBA" id="ARBA00023136"/>
    </source>
</evidence>
<keyword evidence="4" id="KW-0325">Glycoprotein</keyword>
<name>A0A1A7XSH1_9TELE</name>
<dbReference type="EMBL" id="HADW01019394">
    <property type="protein sequence ID" value="SBP20794.1"/>
    <property type="molecule type" value="Transcribed_RNA"/>
</dbReference>
<gene>
    <name evidence="9" type="primary">Nfu_g_1_003717</name>
</gene>
<dbReference type="PANTHER" id="PTHR12080">
    <property type="entry name" value="SIGNALING LYMPHOCYTIC ACTIVATION MOLECULE"/>
    <property type="match status" value="1"/>
</dbReference>
<evidence type="ECO:0000256" key="2">
    <source>
        <dbReference type="ARBA" id="ARBA00022729"/>
    </source>
</evidence>
<keyword evidence="6" id="KW-0812">Transmembrane</keyword>
<feature type="compositionally biased region" description="Basic and acidic residues" evidence="5">
    <location>
        <begin position="305"/>
        <end position="315"/>
    </location>
</feature>
<feature type="compositionally biased region" description="Polar residues" evidence="5">
    <location>
        <begin position="278"/>
        <end position="293"/>
    </location>
</feature>
<accession>A0A1A7XSH1</accession>
<evidence type="ECO:0000256" key="4">
    <source>
        <dbReference type="ARBA" id="ARBA00023180"/>
    </source>
</evidence>
<keyword evidence="2 7" id="KW-0732">Signal</keyword>
<feature type="signal peptide" evidence="7">
    <location>
        <begin position="1"/>
        <end position="23"/>
    </location>
</feature>
<dbReference type="InterPro" id="IPR015631">
    <property type="entry name" value="CD2/SLAM_rcpt"/>
</dbReference>
<evidence type="ECO:0000256" key="6">
    <source>
        <dbReference type="SAM" id="Phobius"/>
    </source>
</evidence>